<name>A0A5P1EZ36_ASPOF</name>
<dbReference type="AlphaFoldDB" id="A0A5P1EZ36"/>
<protein>
    <submittedName>
        <fullName evidence="2">Uncharacterized protein</fullName>
    </submittedName>
</protein>
<accession>A0A5P1EZ36</accession>
<evidence type="ECO:0000313" key="3">
    <source>
        <dbReference type="Proteomes" id="UP000243459"/>
    </source>
</evidence>
<dbReference type="EMBL" id="CM007385">
    <property type="protein sequence ID" value="ONK70427.1"/>
    <property type="molecule type" value="Genomic_DNA"/>
</dbReference>
<keyword evidence="1" id="KW-1133">Transmembrane helix</keyword>
<evidence type="ECO:0000313" key="2">
    <source>
        <dbReference type="EMBL" id="ONK70427.1"/>
    </source>
</evidence>
<keyword evidence="1" id="KW-0812">Transmembrane</keyword>
<proteinExistence type="predicted"/>
<organism evidence="2 3">
    <name type="scientific">Asparagus officinalis</name>
    <name type="common">Garden asparagus</name>
    <dbReference type="NCBI Taxonomy" id="4686"/>
    <lineage>
        <taxon>Eukaryota</taxon>
        <taxon>Viridiplantae</taxon>
        <taxon>Streptophyta</taxon>
        <taxon>Embryophyta</taxon>
        <taxon>Tracheophyta</taxon>
        <taxon>Spermatophyta</taxon>
        <taxon>Magnoliopsida</taxon>
        <taxon>Liliopsida</taxon>
        <taxon>Asparagales</taxon>
        <taxon>Asparagaceae</taxon>
        <taxon>Asparagoideae</taxon>
        <taxon>Asparagus</taxon>
    </lineage>
</organism>
<dbReference type="Gramene" id="ONK70427">
    <property type="protein sequence ID" value="ONK70427"/>
    <property type="gene ID" value="A4U43_C05F33620"/>
</dbReference>
<sequence length="77" mass="8053">MRFLYIVACNSVLTSSQNGNGSVVSGVLQELNLRYMLADISNGKKNLTIYVAIKEQTLIIVVVVAAAAAVAAVAAVL</sequence>
<feature type="transmembrane region" description="Helical" evidence="1">
    <location>
        <begin position="57"/>
        <end position="76"/>
    </location>
</feature>
<keyword evidence="3" id="KW-1185">Reference proteome</keyword>
<reference evidence="3" key="1">
    <citation type="journal article" date="2017" name="Nat. Commun.">
        <title>The asparagus genome sheds light on the origin and evolution of a young Y chromosome.</title>
        <authorList>
            <person name="Harkess A."/>
            <person name="Zhou J."/>
            <person name="Xu C."/>
            <person name="Bowers J.E."/>
            <person name="Van der Hulst R."/>
            <person name="Ayyampalayam S."/>
            <person name="Mercati F."/>
            <person name="Riccardi P."/>
            <person name="McKain M.R."/>
            <person name="Kakrana A."/>
            <person name="Tang H."/>
            <person name="Ray J."/>
            <person name="Groenendijk J."/>
            <person name="Arikit S."/>
            <person name="Mathioni S.M."/>
            <person name="Nakano M."/>
            <person name="Shan H."/>
            <person name="Telgmann-Rauber A."/>
            <person name="Kanno A."/>
            <person name="Yue Z."/>
            <person name="Chen H."/>
            <person name="Li W."/>
            <person name="Chen Y."/>
            <person name="Xu X."/>
            <person name="Zhang Y."/>
            <person name="Luo S."/>
            <person name="Chen H."/>
            <person name="Gao J."/>
            <person name="Mao Z."/>
            <person name="Pires J.C."/>
            <person name="Luo M."/>
            <person name="Kudrna D."/>
            <person name="Wing R.A."/>
            <person name="Meyers B.C."/>
            <person name="Yi K."/>
            <person name="Kong H."/>
            <person name="Lavrijsen P."/>
            <person name="Sunseri F."/>
            <person name="Falavigna A."/>
            <person name="Ye Y."/>
            <person name="Leebens-Mack J.H."/>
            <person name="Chen G."/>
        </authorList>
    </citation>
    <scope>NUCLEOTIDE SEQUENCE [LARGE SCALE GENOMIC DNA]</scope>
    <source>
        <strain evidence="3">cv. DH0086</strain>
    </source>
</reference>
<keyword evidence="1" id="KW-0472">Membrane</keyword>
<gene>
    <name evidence="2" type="ORF">A4U43_C05F33620</name>
</gene>
<dbReference type="Proteomes" id="UP000243459">
    <property type="component" value="Chromosome 5"/>
</dbReference>
<evidence type="ECO:0000256" key="1">
    <source>
        <dbReference type="SAM" id="Phobius"/>
    </source>
</evidence>